<evidence type="ECO:0000256" key="4">
    <source>
        <dbReference type="ARBA" id="ARBA00022989"/>
    </source>
</evidence>
<dbReference type="EMBL" id="FNAY01000004">
    <property type="protein sequence ID" value="SDE87213.1"/>
    <property type="molecule type" value="Genomic_DNA"/>
</dbReference>
<keyword evidence="4" id="KW-1133">Transmembrane helix</keyword>
<dbReference type="GO" id="GO:0016020">
    <property type="term" value="C:membrane"/>
    <property type="evidence" value="ECO:0007669"/>
    <property type="project" value="UniProtKB-SubCell"/>
</dbReference>
<sequence length="160" mass="17541">MSLTLFAVYFVACACAGATGAIFSPGAWYESLKKPSWVPPNWLFPVAWSTLYILMSISAARISGLAGENELAVLGLAFWAVQIAVNTLWTPIFFGLRRLGGGMLVLTLLWLSVFATCVLFWSVDWVSGLMFVPYVIWVTVAGALNFSVWRLNPGEKPVTL</sequence>
<comment type="similarity">
    <text evidence="2">Belongs to the TspO/BZRP family.</text>
</comment>
<dbReference type="Proteomes" id="UP000183812">
    <property type="component" value="Unassembled WGS sequence"/>
</dbReference>
<dbReference type="Pfam" id="PF03073">
    <property type="entry name" value="TspO_MBR"/>
    <property type="match status" value="1"/>
</dbReference>
<reference evidence="6 7" key="1">
    <citation type="submission" date="2016-10" db="EMBL/GenBank/DDBJ databases">
        <authorList>
            <person name="de Groot N.N."/>
        </authorList>
    </citation>
    <scope>NUCLEOTIDE SEQUENCE [LARGE SCALE GENOMIC DNA]</scope>
    <source>
        <strain evidence="7">DSM 938 / 37b4</strain>
    </source>
</reference>
<evidence type="ECO:0000256" key="1">
    <source>
        <dbReference type="ARBA" id="ARBA00004141"/>
    </source>
</evidence>
<proteinExistence type="inferred from homology"/>
<dbReference type="CDD" id="cd15904">
    <property type="entry name" value="TSPO_MBR"/>
    <property type="match status" value="1"/>
</dbReference>
<dbReference type="RefSeq" id="WP_055209571.1">
    <property type="nucleotide sequence ID" value="NZ_CP061202.1"/>
</dbReference>
<dbReference type="PANTHER" id="PTHR10057">
    <property type="entry name" value="PERIPHERAL-TYPE BENZODIAZEPINE RECEPTOR"/>
    <property type="match status" value="1"/>
</dbReference>
<dbReference type="OrthoDB" id="9795496at2"/>
<dbReference type="InterPro" id="IPR004307">
    <property type="entry name" value="TspO_MBR"/>
</dbReference>
<name>A0A0Q0QZM1_RHOCA</name>
<dbReference type="FunFam" id="1.20.1260.100:FF:000001">
    <property type="entry name" value="translocator protein 2"/>
    <property type="match status" value="1"/>
</dbReference>
<evidence type="ECO:0000256" key="5">
    <source>
        <dbReference type="ARBA" id="ARBA00023136"/>
    </source>
</evidence>
<dbReference type="PANTHER" id="PTHR10057:SF0">
    <property type="entry name" value="TRANSLOCATOR PROTEIN"/>
    <property type="match status" value="1"/>
</dbReference>
<comment type="subcellular location">
    <subcellularLocation>
        <location evidence="1">Membrane</location>
        <topology evidence="1">Multi-pass membrane protein</topology>
    </subcellularLocation>
</comment>
<dbReference type="NCBIfam" id="NF047825">
    <property type="entry name" value="T-richsensTspOAlph"/>
    <property type="match status" value="1"/>
</dbReference>
<dbReference type="Gene3D" id="1.20.1260.100">
    <property type="entry name" value="TspO/MBR protein"/>
    <property type="match status" value="1"/>
</dbReference>
<keyword evidence="3" id="KW-0812">Transmembrane</keyword>
<evidence type="ECO:0000313" key="6">
    <source>
        <dbReference type="EMBL" id="SDE87213.1"/>
    </source>
</evidence>
<gene>
    <name evidence="6" type="ORF">SAMN04244550_01253</name>
</gene>
<evidence type="ECO:0000256" key="3">
    <source>
        <dbReference type="ARBA" id="ARBA00022692"/>
    </source>
</evidence>
<protein>
    <submittedName>
        <fullName evidence="6">TspO and MBR related proteins</fullName>
    </submittedName>
</protein>
<dbReference type="AlphaFoldDB" id="A0A0Q0QZM1"/>
<organism evidence="6 7">
    <name type="scientific">Rhodobacter capsulatus</name>
    <name type="common">Rhodopseudomonas capsulata</name>
    <dbReference type="NCBI Taxonomy" id="1061"/>
    <lineage>
        <taxon>Bacteria</taxon>
        <taxon>Pseudomonadati</taxon>
        <taxon>Pseudomonadota</taxon>
        <taxon>Alphaproteobacteria</taxon>
        <taxon>Rhodobacterales</taxon>
        <taxon>Rhodobacter group</taxon>
        <taxon>Rhodobacter</taxon>
    </lineage>
</organism>
<dbReference type="GO" id="GO:0033013">
    <property type="term" value="P:tetrapyrrole metabolic process"/>
    <property type="evidence" value="ECO:0007669"/>
    <property type="project" value="UniProtKB-ARBA"/>
</dbReference>
<dbReference type="PIRSF" id="PIRSF005859">
    <property type="entry name" value="PBR"/>
    <property type="match status" value="1"/>
</dbReference>
<evidence type="ECO:0000313" key="7">
    <source>
        <dbReference type="Proteomes" id="UP000183812"/>
    </source>
</evidence>
<accession>A0A0Q0QZM1</accession>
<evidence type="ECO:0000256" key="2">
    <source>
        <dbReference type="ARBA" id="ARBA00007524"/>
    </source>
</evidence>
<keyword evidence="5" id="KW-0472">Membrane</keyword>
<dbReference type="InterPro" id="IPR038330">
    <property type="entry name" value="TspO/MBR-related_sf"/>
</dbReference>